<reference evidence="2" key="2">
    <citation type="submission" date="2021-09" db="EMBL/GenBank/DDBJ databases">
        <authorList>
            <person name="Jia N."/>
            <person name="Wang J."/>
            <person name="Shi W."/>
            <person name="Du L."/>
            <person name="Sun Y."/>
            <person name="Zhan W."/>
            <person name="Jiang J."/>
            <person name="Wang Q."/>
            <person name="Zhang B."/>
            <person name="Ji P."/>
            <person name="Sakyi L.B."/>
            <person name="Cui X."/>
            <person name="Yuan T."/>
            <person name="Jiang B."/>
            <person name="Yang W."/>
            <person name="Lam T.T.-Y."/>
            <person name="Chang Q."/>
            <person name="Ding S."/>
            <person name="Wang X."/>
            <person name="Zhu J."/>
            <person name="Ruan X."/>
            <person name="Zhao L."/>
            <person name="Wei J."/>
            <person name="Que T."/>
            <person name="Du C."/>
            <person name="Cheng J."/>
            <person name="Dai P."/>
            <person name="Han X."/>
            <person name="Huang E."/>
            <person name="Gao Y."/>
            <person name="Liu J."/>
            <person name="Shao H."/>
            <person name="Ye R."/>
            <person name="Li L."/>
            <person name="Wei W."/>
            <person name="Wang X."/>
            <person name="Wang C."/>
            <person name="Huo Q."/>
            <person name="Li W."/>
            <person name="Guo W."/>
            <person name="Chen H."/>
            <person name="Chen S."/>
            <person name="Zhou L."/>
            <person name="Zhou L."/>
            <person name="Ni X."/>
            <person name="Tian J."/>
            <person name="Zhou Y."/>
            <person name="Sheng Y."/>
            <person name="Liu T."/>
            <person name="Pan Y."/>
            <person name="Xia L."/>
            <person name="Li J."/>
            <person name="Zhao F."/>
            <person name="Cao W."/>
        </authorList>
    </citation>
    <scope>NUCLEOTIDE SEQUENCE</scope>
    <source>
        <strain evidence="2">Rsan-2018</strain>
        <tissue evidence="2">Larvae</tissue>
    </source>
</reference>
<protein>
    <submittedName>
        <fullName evidence="2">Uncharacterized protein</fullName>
    </submittedName>
</protein>
<dbReference type="AlphaFoldDB" id="A0A9D4SVV0"/>
<dbReference type="OrthoDB" id="6508185at2759"/>
<sequence>MAFAAPPPKAHCFTFSAPEGSTVDDVIDALEVVTGSAGMKSLQHMGGVKFGAAAENVPAATKLNSRGAILLNGGSVPLVNVGPEIVHVTVFRVPPAAVAAADEQQGNDFTPPTPALQEEFSALETESDTDTPNTESHAESQDAGDLPPPSEKVSSTPCAPAETSDSSPDAYEDHSASKAEAPVSVPSRDHESCSSDTGGTTSSSEAPRTSMARGTRPTGRAEAPIIGPDKTTTVIMPPTATSTRASRYSAQTRKLSLNLSNPLYKITGSAAGMSDGASVMEIERQATKRVHPQTTDSEGSTDSSKLQKLANALTTSEHLSL</sequence>
<evidence type="ECO:0000256" key="1">
    <source>
        <dbReference type="SAM" id="MobiDB-lite"/>
    </source>
</evidence>
<feature type="region of interest" description="Disordered" evidence="1">
    <location>
        <begin position="287"/>
        <end position="321"/>
    </location>
</feature>
<gene>
    <name evidence="2" type="ORF">HPB52_000808</name>
</gene>
<feature type="region of interest" description="Disordered" evidence="1">
    <location>
        <begin position="122"/>
        <end position="248"/>
    </location>
</feature>
<feature type="compositionally biased region" description="Polar residues" evidence="1">
    <location>
        <begin position="152"/>
        <end position="167"/>
    </location>
</feature>
<keyword evidence="3" id="KW-1185">Reference proteome</keyword>
<reference evidence="2" key="1">
    <citation type="journal article" date="2020" name="Cell">
        <title>Large-Scale Comparative Analyses of Tick Genomes Elucidate Their Genetic Diversity and Vector Capacities.</title>
        <authorList>
            <consortium name="Tick Genome and Microbiome Consortium (TIGMIC)"/>
            <person name="Jia N."/>
            <person name="Wang J."/>
            <person name="Shi W."/>
            <person name="Du L."/>
            <person name="Sun Y."/>
            <person name="Zhan W."/>
            <person name="Jiang J.F."/>
            <person name="Wang Q."/>
            <person name="Zhang B."/>
            <person name="Ji P."/>
            <person name="Bell-Sakyi L."/>
            <person name="Cui X.M."/>
            <person name="Yuan T.T."/>
            <person name="Jiang B.G."/>
            <person name="Yang W.F."/>
            <person name="Lam T.T."/>
            <person name="Chang Q.C."/>
            <person name="Ding S.J."/>
            <person name="Wang X.J."/>
            <person name="Zhu J.G."/>
            <person name="Ruan X.D."/>
            <person name="Zhao L."/>
            <person name="Wei J.T."/>
            <person name="Ye R.Z."/>
            <person name="Que T.C."/>
            <person name="Du C.H."/>
            <person name="Zhou Y.H."/>
            <person name="Cheng J.X."/>
            <person name="Dai P.F."/>
            <person name="Guo W.B."/>
            <person name="Han X.H."/>
            <person name="Huang E.J."/>
            <person name="Li L.F."/>
            <person name="Wei W."/>
            <person name="Gao Y.C."/>
            <person name="Liu J.Z."/>
            <person name="Shao H.Z."/>
            <person name="Wang X."/>
            <person name="Wang C.C."/>
            <person name="Yang T.C."/>
            <person name="Huo Q.B."/>
            <person name="Li W."/>
            <person name="Chen H.Y."/>
            <person name="Chen S.E."/>
            <person name="Zhou L.G."/>
            <person name="Ni X.B."/>
            <person name="Tian J.H."/>
            <person name="Sheng Y."/>
            <person name="Liu T."/>
            <person name="Pan Y.S."/>
            <person name="Xia L.Y."/>
            <person name="Li J."/>
            <person name="Zhao F."/>
            <person name="Cao W.C."/>
        </authorList>
    </citation>
    <scope>NUCLEOTIDE SEQUENCE</scope>
    <source>
        <strain evidence="2">Rsan-2018</strain>
    </source>
</reference>
<dbReference type="VEuPathDB" id="VectorBase:RSAN_028171"/>
<feature type="compositionally biased region" description="Low complexity" evidence="1">
    <location>
        <begin position="194"/>
        <end position="204"/>
    </location>
</feature>
<feature type="compositionally biased region" description="Polar residues" evidence="1">
    <location>
        <begin position="230"/>
        <end position="248"/>
    </location>
</feature>
<evidence type="ECO:0000313" key="3">
    <source>
        <dbReference type="Proteomes" id="UP000821837"/>
    </source>
</evidence>
<organism evidence="2 3">
    <name type="scientific">Rhipicephalus sanguineus</name>
    <name type="common">Brown dog tick</name>
    <name type="synonym">Ixodes sanguineus</name>
    <dbReference type="NCBI Taxonomy" id="34632"/>
    <lineage>
        <taxon>Eukaryota</taxon>
        <taxon>Metazoa</taxon>
        <taxon>Ecdysozoa</taxon>
        <taxon>Arthropoda</taxon>
        <taxon>Chelicerata</taxon>
        <taxon>Arachnida</taxon>
        <taxon>Acari</taxon>
        <taxon>Parasitiformes</taxon>
        <taxon>Ixodida</taxon>
        <taxon>Ixodoidea</taxon>
        <taxon>Ixodidae</taxon>
        <taxon>Rhipicephalinae</taxon>
        <taxon>Rhipicephalus</taxon>
        <taxon>Rhipicephalus</taxon>
    </lineage>
</organism>
<name>A0A9D4SVV0_RHISA</name>
<dbReference type="OMA" id="PCAPAET"/>
<dbReference type="Proteomes" id="UP000821837">
    <property type="component" value="Unassembled WGS sequence"/>
</dbReference>
<proteinExistence type="predicted"/>
<accession>A0A9D4SVV0</accession>
<dbReference type="EMBL" id="JABSTV010001250">
    <property type="protein sequence ID" value="KAH7955386.1"/>
    <property type="molecule type" value="Genomic_DNA"/>
</dbReference>
<comment type="caution">
    <text evidence="2">The sequence shown here is derived from an EMBL/GenBank/DDBJ whole genome shotgun (WGS) entry which is preliminary data.</text>
</comment>
<feature type="compositionally biased region" description="Polar residues" evidence="1">
    <location>
        <begin position="292"/>
        <end position="321"/>
    </location>
</feature>
<evidence type="ECO:0000313" key="2">
    <source>
        <dbReference type="EMBL" id="KAH7955386.1"/>
    </source>
</evidence>